<sequence length="572" mass="61459">MHQALKDLPERRKGIISLLAGLTLAGCTSSGSDVASVPNPYVVETGGVQVATMRTFGDSYSTPGSYGLPWSDYLASLGRVQAVEPYAVGGAQAAVGLRNSFNVQVDRFLASGSPVGPRDLTVAYFGYNDIGRGGSVDGLGIARAGYELGVNRLLNAGVTAAGQRLFLTQIHDWSRNPGVNPAVAPEVQSWNAFVAGVANRSSSMVAVDLYTALNRVYADPARFGFVNVTDASRSRASVDYLYSDDLHFGARGATIIARTFNHYLTRGWDWANSLSAGASASQRLASDIDSGVVFMRFKDSGANPLERRGLSLMPLGDAGDDRGLLLDYAAGADRGLRLGMALVSDSVERQRLADDGITRQRDLASDGMAAYMALEKGMLQSTTQFNLMSHSHTGRGQDDLIARQISRDVSSRTYAMRQRLQAFMPMGGFTIAPWGSIGHQQQAMDDASYETLYTSRSTVTTGGYGQWLAGLGVEAYTPAFDLGRLGLLNITGSVGMRERLGNPHVDFTFEETALPGVSQVERVALGDLNERRAGLGARLDLSDTTSMEMGYARVERNDADTEQFDINFSMAF</sequence>
<dbReference type="Gene3D" id="3.40.50.1110">
    <property type="entry name" value="SGNH hydrolase"/>
    <property type="match status" value="1"/>
</dbReference>
<protein>
    <recommendedName>
        <fullName evidence="3">Autotransporter domain-containing protein</fullName>
    </recommendedName>
</protein>
<organism evidence="1 2">
    <name type="scientific">Spiribacter pallidus</name>
    <dbReference type="NCBI Taxonomy" id="1987936"/>
    <lineage>
        <taxon>Bacteria</taxon>
        <taxon>Pseudomonadati</taxon>
        <taxon>Pseudomonadota</taxon>
        <taxon>Gammaproteobacteria</taxon>
        <taxon>Chromatiales</taxon>
        <taxon>Ectothiorhodospiraceae</taxon>
        <taxon>Spiribacter</taxon>
    </lineage>
</organism>
<proteinExistence type="predicted"/>
<dbReference type="InterPro" id="IPR036709">
    <property type="entry name" value="Autotransporte_beta_dom_sf"/>
</dbReference>
<dbReference type="Proteomes" id="UP001556709">
    <property type="component" value="Unassembled WGS sequence"/>
</dbReference>
<comment type="caution">
    <text evidence="1">The sequence shown here is derived from an EMBL/GenBank/DDBJ whole genome shotgun (WGS) entry which is preliminary data.</text>
</comment>
<reference evidence="1 2" key="1">
    <citation type="submission" date="2024-02" db="EMBL/GenBank/DDBJ databases">
        <title>New especies of Spiribacter isolated from saline water.</title>
        <authorList>
            <person name="Leon M.J."/>
            <person name="De La Haba R."/>
            <person name="Sanchez-Porro C."/>
            <person name="Ventosa A."/>
        </authorList>
    </citation>
    <scope>NUCLEOTIDE SEQUENCE [LARGE SCALE GENOMIC DNA]</scope>
    <source>
        <strain evidence="2">ag22IC6-390</strain>
    </source>
</reference>
<name>A0ABV3TCQ6_9GAMM</name>
<dbReference type="SUPFAM" id="SSF103515">
    <property type="entry name" value="Autotransporter"/>
    <property type="match status" value="1"/>
</dbReference>
<gene>
    <name evidence="1" type="ORF">V6X73_06665</name>
</gene>
<evidence type="ECO:0008006" key="3">
    <source>
        <dbReference type="Google" id="ProtNLM"/>
    </source>
</evidence>
<evidence type="ECO:0000313" key="2">
    <source>
        <dbReference type="Proteomes" id="UP001556709"/>
    </source>
</evidence>
<dbReference type="RefSeq" id="WP_367959287.1">
    <property type="nucleotide sequence ID" value="NZ_JBAKFK010000003.1"/>
</dbReference>
<dbReference type="EMBL" id="JBAKFM010000003">
    <property type="protein sequence ID" value="MEX0469402.1"/>
    <property type="molecule type" value="Genomic_DNA"/>
</dbReference>
<dbReference type="SUPFAM" id="SSF52266">
    <property type="entry name" value="SGNH hydrolase"/>
    <property type="match status" value="1"/>
</dbReference>
<evidence type="ECO:0000313" key="1">
    <source>
        <dbReference type="EMBL" id="MEX0469402.1"/>
    </source>
</evidence>
<dbReference type="PROSITE" id="PS51257">
    <property type="entry name" value="PROKAR_LIPOPROTEIN"/>
    <property type="match status" value="1"/>
</dbReference>
<accession>A0ABV3TCQ6</accession>
<dbReference type="InterPro" id="IPR036514">
    <property type="entry name" value="SGNH_hydro_sf"/>
</dbReference>
<keyword evidence="2" id="KW-1185">Reference proteome</keyword>